<reference evidence="2 3" key="2">
    <citation type="submission" date="2018-11" db="EMBL/GenBank/DDBJ databases">
        <authorList>
            <consortium name="Pathogen Informatics"/>
        </authorList>
    </citation>
    <scope>NUCLEOTIDE SEQUENCE [LARGE SCALE GENOMIC DNA]</scope>
</reference>
<protein>
    <submittedName>
        <fullName evidence="4">GP46-like surface antigen</fullName>
    </submittedName>
</protein>
<evidence type="ECO:0000313" key="2">
    <source>
        <dbReference type="EMBL" id="VDN42716.1"/>
    </source>
</evidence>
<sequence length="223" mass="25304">MNVFLQMALLFCSLLLSSDTLLLKKPSAAFQPHSSSSSQTEFAVQISVKNHQTQGCLVYFSTALFVLARQSSFMMGFVEWLRIDALPSSLTVLMLAQNFKILQGSVQRPFIHWNDPKAVKLCGSSDRLMMRLSQLSSSWEWLLLAESSVTLVWSTIAHIILLETFRYSLILLVKSIESKRFGQLPVHKAPSRLCRFLKSTCLSLLFCQKALLLSWLTQKKVRI</sequence>
<evidence type="ECO:0000313" key="4">
    <source>
        <dbReference type="WBParaSite" id="GPUH_0002437401-mRNA-1"/>
    </source>
</evidence>
<feature type="signal peptide" evidence="1">
    <location>
        <begin position="1"/>
        <end position="20"/>
    </location>
</feature>
<keyword evidence="3" id="KW-1185">Reference proteome</keyword>
<dbReference type="OrthoDB" id="1562405at2759"/>
<keyword evidence="1" id="KW-0732">Signal</keyword>
<accession>A0A183ETQ3</accession>
<organism evidence="4">
    <name type="scientific">Gongylonema pulchrum</name>
    <dbReference type="NCBI Taxonomy" id="637853"/>
    <lineage>
        <taxon>Eukaryota</taxon>
        <taxon>Metazoa</taxon>
        <taxon>Ecdysozoa</taxon>
        <taxon>Nematoda</taxon>
        <taxon>Chromadorea</taxon>
        <taxon>Rhabditida</taxon>
        <taxon>Spirurina</taxon>
        <taxon>Spiruromorpha</taxon>
        <taxon>Spiruroidea</taxon>
        <taxon>Gongylonematidae</taxon>
        <taxon>Gongylonema</taxon>
    </lineage>
</organism>
<reference evidence="4" key="1">
    <citation type="submission" date="2016-06" db="UniProtKB">
        <authorList>
            <consortium name="WormBaseParasite"/>
        </authorList>
    </citation>
    <scope>IDENTIFICATION</scope>
</reference>
<gene>
    <name evidence="2" type="ORF">GPUH_LOCUS24345</name>
</gene>
<dbReference type="EMBL" id="UYRT01100833">
    <property type="protein sequence ID" value="VDN42716.1"/>
    <property type="molecule type" value="Genomic_DNA"/>
</dbReference>
<dbReference type="WBParaSite" id="GPUH_0002437401-mRNA-1">
    <property type="protein sequence ID" value="GPUH_0002437401-mRNA-1"/>
    <property type="gene ID" value="GPUH_0002437401"/>
</dbReference>
<name>A0A183ETQ3_9BILA</name>
<feature type="chain" id="PRO_5043139279" evidence="1">
    <location>
        <begin position="21"/>
        <end position="223"/>
    </location>
</feature>
<proteinExistence type="predicted"/>
<evidence type="ECO:0000313" key="3">
    <source>
        <dbReference type="Proteomes" id="UP000271098"/>
    </source>
</evidence>
<dbReference type="AlphaFoldDB" id="A0A183ETQ3"/>
<dbReference type="Proteomes" id="UP000271098">
    <property type="component" value="Unassembled WGS sequence"/>
</dbReference>
<evidence type="ECO:0000256" key="1">
    <source>
        <dbReference type="SAM" id="SignalP"/>
    </source>
</evidence>